<gene>
    <name evidence="14 17" type="primary">purD</name>
    <name evidence="17" type="ORF">LJ207_04550</name>
</gene>
<dbReference type="FunFam" id="3.30.470.20:FF:000018">
    <property type="entry name" value="Trifunctional purine biosynthetic protein adenosine-3"/>
    <property type="match status" value="1"/>
</dbReference>
<dbReference type="InterPro" id="IPR011761">
    <property type="entry name" value="ATP-grasp"/>
</dbReference>
<evidence type="ECO:0000259" key="16">
    <source>
        <dbReference type="PROSITE" id="PS50975"/>
    </source>
</evidence>
<evidence type="ECO:0000256" key="10">
    <source>
        <dbReference type="ARBA" id="ARBA00023211"/>
    </source>
</evidence>
<organism evidence="17 18">
    <name type="scientific">Halanaerobium polyolivorans</name>
    <dbReference type="NCBI Taxonomy" id="2886943"/>
    <lineage>
        <taxon>Bacteria</taxon>
        <taxon>Bacillati</taxon>
        <taxon>Bacillota</taxon>
        <taxon>Clostridia</taxon>
        <taxon>Halanaerobiales</taxon>
        <taxon>Halanaerobiaceae</taxon>
        <taxon>Halanaerobium</taxon>
    </lineage>
</organism>
<dbReference type="PANTHER" id="PTHR43472:SF1">
    <property type="entry name" value="PHOSPHORIBOSYLAMINE--GLYCINE LIGASE, CHLOROPLASTIC"/>
    <property type="match status" value="1"/>
</dbReference>
<protein>
    <recommendedName>
        <fullName evidence="4 14">Phosphoribosylamine--glycine ligase</fullName>
        <ecNumber evidence="4 14">6.3.4.13</ecNumber>
    </recommendedName>
    <alternativeName>
        <fullName evidence="14">GARS</fullName>
    </alternativeName>
    <alternativeName>
        <fullName evidence="12 14">Glycinamide ribonucleotide synthetase</fullName>
    </alternativeName>
    <alternativeName>
        <fullName evidence="13 14">Phosphoribosylglycinamide synthetase</fullName>
    </alternativeName>
</protein>
<evidence type="ECO:0000256" key="4">
    <source>
        <dbReference type="ARBA" id="ARBA00013255"/>
    </source>
</evidence>
<keyword evidence="6" id="KW-0479">Metal-binding</keyword>
<dbReference type="GO" id="GO:0006189">
    <property type="term" value="P:'de novo' IMP biosynthetic process"/>
    <property type="evidence" value="ECO:0007669"/>
    <property type="project" value="UniProtKB-UniRule"/>
</dbReference>
<dbReference type="SUPFAM" id="SSF51246">
    <property type="entry name" value="Rudiment single hybrid motif"/>
    <property type="match status" value="1"/>
</dbReference>
<evidence type="ECO:0000256" key="3">
    <source>
        <dbReference type="ARBA" id="ARBA00005174"/>
    </source>
</evidence>
<name>A0AAW4WZL5_9FIRM</name>
<evidence type="ECO:0000256" key="1">
    <source>
        <dbReference type="ARBA" id="ARBA00001936"/>
    </source>
</evidence>
<dbReference type="PROSITE" id="PS50975">
    <property type="entry name" value="ATP_GRASP"/>
    <property type="match status" value="1"/>
</dbReference>
<dbReference type="SUPFAM" id="SSF56059">
    <property type="entry name" value="Glutathione synthetase ATP-binding domain-like"/>
    <property type="match status" value="1"/>
</dbReference>
<dbReference type="EC" id="6.3.4.13" evidence="4 14"/>
<dbReference type="SMART" id="SM01209">
    <property type="entry name" value="GARS_A"/>
    <property type="match status" value="1"/>
</dbReference>
<comment type="caution">
    <text evidence="17">The sequence shown here is derived from an EMBL/GenBank/DDBJ whole genome shotgun (WGS) entry which is preliminary data.</text>
</comment>
<dbReference type="PANTHER" id="PTHR43472">
    <property type="entry name" value="PHOSPHORIBOSYLAMINE--GLYCINE LIGASE"/>
    <property type="match status" value="1"/>
</dbReference>
<dbReference type="AlphaFoldDB" id="A0AAW4WZL5"/>
<dbReference type="Gene3D" id="3.30.470.20">
    <property type="entry name" value="ATP-grasp fold, B domain"/>
    <property type="match status" value="1"/>
</dbReference>
<evidence type="ECO:0000256" key="5">
    <source>
        <dbReference type="ARBA" id="ARBA00022598"/>
    </source>
</evidence>
<dbReference type="Gene3D" id="3.30.1490.20">
    <property type="entry name" value="ATP-grasp fold, A domain"/>
    <property type="match status" value="1"/>
</dbReference>
<evidence type="ECO:0000256" key="7">
    <source>
        <dbReference type="ARBA" id="ARBA00022741"/>
    </source>
</evidence>
<keyword evidence="18" id="KW-1185">Reference proteome</keyword>
<dbReference type="Pfam" id="PF02844">
    <property type="entry name" value="GARS_N"/>
    <property type="match status" value="1"/>
</dbReference>
<dbReference type="FunFam" id="3.30.1490.20:FF:000006">
    <property type="entry name" value="phosphoribosylamine--glycine ligase, chloroplastic-like"/>
    <property type="match status" value="1"/>
</dbReference>
<feature type="domain" description="ATP-grasp" evidence="16">
    <location>
        <begin position="107"/>
        <end position="313"/>
    </location>
</feature>
<evidence type="ECO:0000313" key="17">
    <source>
        <dbReference type="EMBL" id="MCC3144594.1"/>
    </source>
</evidence>
<dbReference type="InterPro" id="IPR016185">
    <property type="entry name" value="PreATP-grasp_dom_sf"/>
</dbReference>
<dbReference type="RefSeq" id="WP_229344494.1">
    <property type="nucleotide sequence ID" value="NZ_JAJFAT010000005.1"/>
</dbReference>
<accession>A0AAW4WZL5</accession>
<dbReference type="InterPro" id="IPR011054">
    <property type="entry name" value="Rudment_hybrid_motif"/>
</dbReference>
<dbReference type="PROSITE" id="PS00184">
    <property type="entry name" value="GARS"/>
    <property type="match status" value="1"/>
</dbReference>
<dbReference type="InterPro" id="IPR013815">
    <property type="entry name" value="ATP_grasp_subdomain_1"/>
</dbReference>
<dbReference type="GO" id="GO:0005524">
    <property type="term" value="F:ATP binding"/>
    <property type="evidence" value="ECO:0007669"/>
    <property type="project" value="UniProtKB-UniRule"/>
</dbReference>
<comment type="similarity">
    <text evidence="11 14">Belongs to the GARS family.</text>
</comment>
<comment type="cofactor">
    <cofactor evidence="1">
        <name>Mn(2+)</name>
        <dbReference type="ChEBI" id="CHEBI:29035"/>
    </cofactor>
</comment>
<comment type="catalytic activity">
    <reaction evidence="14">
        <text>5-phospho-beta-D-ribosylamine + glycine + ATP = N(1)-(5-phospho-beta-D-ribosyl)glycinamide + ADP + phosphate + H(+)</text>
        <dbReference type="Rhea" id="RHEA:17453"/>
        <dbReference type="ChEBI" id="CHEBI:15378"/>
        <dbReference type="ChEBI" id="CHEBI:30616"/>
        <dbReference type="ChEBI" id="CHEBI:43474"/>
        <dbReference type="ChEBI" id="CHEBI:57305"/>
        <dbReference type="ChEBI" id="CHEBI:58681"/>
        <dbReference type="ChEBI" id="CHEBI:143788"/>
        <dbReference type="ChEBI" id="CHEBI:456216"/>
        <dbReference type="EC" id="6.3.4.13"/>
    </reaction>
</comment>
<evidence type="ECO:0000256" key="9">
    <source>
        <dbReference type="ARBA" id="ARBA00022840"/>
    </source>
</evidence>
<dbReference type="NCBIfam" id="TIGR00877">
    <property type="entry name" value="purD"/>
    <property type="match status" value="1"/>
</dbReference>
<evidence type="ECO:0000313" key="18">
    <source>
        <dbReference type="Proteomes" id="UP001199296"/>
    </source>
</evidence>
<comment type="cofactor">
    <cofactor evidence="2">
        <name>Mg(2+)</name>
        <dbReference type="ChEBI" id="CHEBI:18420"/>
    </cofactor>
</comment>
<dbReference type="Gene3D" id="3.40.50.20">
    <property type="match status" value="1"/>
</dbReference>
<evidence type="ECO:0000256" key="12">
    <source>
        <dbReference type="ARBA" id="ARBA00042242"/>
    </source>
</evidence>
<dbReference type="Pfam" id="PF02843">
    <property type="entry name" value="GARS_C"/>
    <property type="match status" value="1"/>
</dbReference>
<evidence type="ECO:0000256" key="11">
    <source>
        <dbReference type="ARBA" id="ARBA00038345"/>
    </source>
</evidence>
<dbReference type="InterPro" id="IPR020562">
    <property type="entry name" value="PRibGlycinamide_synth_N"/>
</dbReference>
<dbReference type="InterPro" id="IPR020559">
    <property type="entry name" value="PRibGlycinamide_synth_CS"/>
</dbReference>
<evidence type="ECO:0000256" key="6">
    <source>
        <dbReference type="ARBA" id="ARBA00022723"/>
    </source>
</evidence>
<dbReference type="Proteomes" id="UP001199296">
    <property type="component" value="Unassembled WGS sequence"/>
</dbReference>
<proteinExistence type="inferred from homology"/>
<keyword evidence="8 14" id="KW-0658">Purine biosynthesis</keyword>
<dbReference type="Pfam" id="PF01071">
    <property type="entry name" value="GARS_A"/>
    <property type="match status" value="1"/>
</dbReference>
<keyword evidence="10" id="KW-0464">Manganese</keyword>
<dbReference type="SMART" id="SM01210">
    <property type="entry name" value="GARS_C"/>
    <property type="match status" value="1"/>
</dbReference>
<dbReference type="InterPro" id="IPR020560">
    <property type="entry name" value="PRibGlycinamide_synth_C-dom"/>
</dbReference>
<dbReference type="EMBL" id="JAJFAT010000005">
    <property type="protein sequence ID" value="MCC3144594.1"/>
    <property type="molecule type" value="Genomic_DNA"/>
</dbReference>
<reference evidence="17 18" key="1">
    <citation type="submission" date="2021-10" db="EMBL/GenBank/DDBJ databases">
        <authorList>
            <person name="Grouzdev D.S."/>
            <person name="Pantiukh K.S."/>
            <person name="Krutkina M.S."/>
        </authorList>
    </citation>
    <scope>NUCLEOTIDE SEQUENCE [LARGE SCALE GENOMIC DNA]</scope>
    <source>
        <strain evidence="17 18">Z-7514</strain>
    </source>
</reference>
<comment type="pathway">
    <text evidence="3 14">Purine metabolism; IMP biosynthesis via de novo pathway; N(1)-(5-phospho-D-ribosyl)glycinamide from 5-phospho-alpha-D-ribose 1-diphosphate: step 2/2.</text>
</comment>
<sequence length="424" mass="46131">MNILLIGSGGRENALAWKLSQSNRVDELYTAAGNPGTAIFGENLDFEESNHQGLLEFALKEKIDITIVGPEAPLAAGIVDLFKEHGIKVFGPTKDAAQLESSKVFAKNLMQKYNIPTAEYKSFSDPKKARKYIKEKGAPIVVKAEGLAAGKGVIVAQQLEEALSAVDKIMIDEKFGQAGEKIVVEEYLEGEEATILSFCDGDNIVPMIPSQDHKPAYDGDKGPNTGGMGAYAPAPVVDAKMMAEIKEEIMEPTLAALKKEGVDFKGIIYFGLMINKGKAKVLEYNVRFGDPEAQVVLPLLKSDLIDIIEAVLENKLGDLKIEWSTKKALCVVMASGGYPVEYEKGKKITGIDSVEEKDDLIVFQAGTKAVDGELFTDGGRVLAVTALADDFAEVIKKAYQGVEKIHFEDFHIRHDIGHKALQRV</sequence>
<dbReference type="GO" id="GO:0004637">
    <property type="term" value="F:phosphoribosylamine-glycine ligase activity"/>
    <property type="evidence" value="ECO:0007669"/>
    <property type="project" value="UniProtKB-UniRule"/>
</dbReference>
<dbReference type="GO" id="GO:0009113">
    <property type="term" value="P:purine nucleobase biosynthetic process"/>
    <property type="evidence" value="ECO:0007669"/>
    <property type="project" value="InterPro"/>
</dbReference>
<dbReference type="FunFam" id="3.90.600.10:FF:000001">
    <property type="entry name" value="Trifunctional purine biosynthetic protein adenosine-3"/>
    <property type="match status" value="1"/>
</dbReference>
<dbReference type="SUPFAM" id="SSF52440">
    <property type="entry name" value="PreATP-grasp domain"/>
    <property type="match status" value="1"/>
</dbReference>
<evidence type="ECO:0000256" key="8">
    <source>
        <dbReference type="ARBA" id="ARBA00022755"/>
    </source>
</evidence>
<evidence type="ECO:0000256" key="14">
    <source>
        <dbReference type="HAMAP-Rule" id="MF_00138"/>
    </source>
</evidence>
<dbReference type="GO" id="GO:0046872">
    <property type="term" value="F:metal ion binding"/>
    <property type="evidence" value="ECO:0007669"/>
    <property type="project" value="UniProtKB-KW"/>
</dbReference>
<evidence type="ECO:0000256" key="13">
    <source>
        <dbReference type="ARBA" id="ARBA00042864"/>
    </source>
</evidence>
<keyword evidence="5 14" id="KW-0436">Ligase</keyword>
<keyword evidence="9 15" id="KW-0067">ATP-binding</keyword>
<keyword evidence="7 15" id="KW-0547">Nucleotide-binding</keyword>
<evidence type="ECO:0000256" key="15">
    <source>
        <dbReference type="PROSITE-ProRule" id="PRU00409"/>
    </source>
</evidence>
<dbReference type="InterPro" id="IPR000115">
    <property type="entry name" value="PRibGlycinamide_synth"/>
</dbReference>
<evidence type="ECO:0000256" key="2">
    <source>
        <dbReference type="ARBA" id="ARBA00001946"/>
    </source>
</evidence>
<dbReference type="Gene3D" id="3.90.600.10">
    <property type="entry name" value="Phosphoribosylglycinamide synthetase, C-terminal domain"/>
    <property type="match status" value="1"/>
</dbReference>
<dbReference type="InterPro" id="IPR037123">
    <property type="entry name" value="PRibGlycinamide_synth_C_sf"/>
</dbReference>
<dbReference type="HAMAP" id="MF_00138">
    <property type="entry name" value="GARS"/>
    <property type="match status" value="1"/>
</dbReference>
<dbReference type="InterPro" id="IPR020561">
    <property type="entry name" value="PRibGlycinamid_synth_ATP-grasp"/>
</dbReference>